<feature type="domain" description="Citrate transporter-like" evidence="8">
    <location>
        <begin position="15"/>
        <end position="366"/>
    </location>
</feature>
<evidence type="ECO:0000256" key="6">
    <source>
        <dbReference type="ARBA" id="ARBA00023136"/>
    </source>
</evidence>
<keyword evidence="2" id="KW-0813">Transport</keyword>
<reference evidence="9" key="1">
    <citation type="submission" date="2022-09" db="EMBL/GenBank/DDBJ databases">
        <authorList>
            <person name="De Moura G.S."/>
            <person name="Carvalho E."/>
            <person name="Ramos Sanchez E.M."/>
            <person name="Sellera F.P."/>
            <person name="Marques M.F.S."/>
            <person name="Heinemann M.B."/>
            <person name="De Vliegher S."/>
            <person name="Souza F.N."/>
            <person name="Mota R.A."/>
        </authorList>
    </citation>
    <scope>NUCLEOTIDE SEQUENCE</scope>
    <source>
        <strain evidence="9">BR656</strain>
    </source>
</reference>
<reference evidence="9" key="2">
    <citation type="journal article" date="2023" name="Vet. Microbiol.">
        <title>Emergence of livestock-associated Mammaliicoccus sciuri ST71 co-harbouring mecA and mecC genes in Brazil.</title>
        <authorList>
            <person name="de Moura G.S."/>
            <person name="de Carvalho E."/>
            <person name="Ramos Sanchez E.M."/>
            <person name="Sellera F.P."/>
            <person name="Marques M.F.S."/>
            <person name="Heinemann M.B."/>
            <person name="De Vliegher S."/>
            <person name="Souza F.N."/>
            <person name="Mota R.A."/>
        </authorList>
    </citation>
    <scope>NUCLEOTIDE SEQUENCE</scope>
    <source>
        <strain evidence="9">BR656</strain>
    </source>
</reference>
<proteinExistence type="predicted"/>
<dbReference type="PANTHER" id="PTHR43652:SF1">
    <property type="entry name" value="RESPONSE REGULATOR"/>
    <property type="match status" value="1"/>
</dbReference>
<evidence type="ECO:0000256" key="4">
    <source>
        <dbReference type="ARBA" id="ARBA00022737"/>
    </source>
</evidence>
<keyword evidence="10" id="KW-1185">Reference proteome</keyword>
<feature type="transmembrane region" description="Helical" evidence="7">
    <location>
        <begin position="401"/>
        <end position="420"/>
    </location>
</feature>
<feature type="transmembrane region" description="Helical" evidence="7">
    <location>
        <begin position="94"/>
        <end position="122"/>
    </location>
</feature>
<keyword evidence="6 7" id="KW-0472">Membrane</keyword>
<dbReference type="InterPro" id="IPR004680">
    <property type="entry name" value="Cit_transptr-like_dom"/>
</dbReference>
<keyword evidence="5 7" id="KW-1133">Transmembrane helix</keyword>
<feature type="transmembrane region" description="Helical" evidence="7">
    <location>
        <begin position="361"/>
        <end position="381"/>
    </location>
</feature>
<feature type="transmembrane region" description="Helical" evidence="7">
    <location>
        <begin position="171"/>
        <end position="192"/>
    </location>
</feature>
<gene>
    <name evidence="9" type="ORF">OWO77_09555</name>
</gene>
<feature type="transmembrane region" description="Helical" evidence="7">
    <location>
        <begin position="248"/>
        <end position="264"/>
    </location>
</feature>
<keyword evidence="3 7" id="KW-0812">Transmembrane</keyword>
<name>A0ABT7HZ99_MAMSC</name>
<feature type="transmembrane region" description="Helical" evidence="7">
    <location>
        <begin position="318"/>
        <end position="349"/>
    </location>
</feature>
<comment type="subcellular location">
    <subcellularLocation>
        <location evidence="1">Membrane</location>
        <topology evidence="1">Multi-pass membrane protein</topology>
    </subcellularLocation>
</comment>
<feature type="transmembrane region" description="Helical" evidence="7">
    <location>
        <begin position="276"/>
        <end position="294"/>
    </location>
</feature>
<evidence type="ECO:0000256" key="1">
    <source>
        <dbReference type="ARBA" id="ARBA00004141"/>
    </source>
</evidence>
<dbReference type="CDD" id="cd01115">
    <property type="entry name" value="SLC13_permease"/>
    <property type="match status" value="1"/>
</dbReference>
<feature type="transmembrane region" description="Helical" evidence="7">
    <location>
        <begin position="134"/>
        <end position="151"/>
    </location>
</feature>
<feature type="transmembrane region" description="Helical" evidence="7">
    <location>
        <begin position="224"/>
        <end position="242"/>
    </location>
</feature>
<protein>
    <submittedName>
        <fullName evidence="9">SLC13 family permease</fullName>
    </submittedName>
</protein>
<evidence type="ECO:0000256" key="3">
    <source>
        <dbReference type="ARBA" id="ARBA00022692"/>
    </source>
</evidence>
<comment type="caution">
    <text evidence="9">The sequence shown here is derived from an EMBL/GenBank/DDBJ whole genome shotgun (WGS) entry which is preliminary data.</text>
</comment>
<evidence type="ECO:0000256" key="5">
    <source>
        <dbReference type="ARBA" id="ARBA00022989"/>
    </source>
</evidence>
<feature type="transmembrane region" description="Helical" evidence="7">
    <location>
        <begin position="24"/>
        <end position="43"/>
    </location>
</feature>
<dbReference type="Proteomes" id="UP001176210">
    <property type="component" value="Unassembled WGS sequence"/>
</dbReference>
<keyword evidence="4" id="KW-0677">Repeat</keyword>
<dbReference type="InterPro" id="IPR001898">
    <property type="entry name" value="SLC13A/DASS"/>
</dbReference>
<evidence type="ECO:0000313" key="9">
    <source>
        <dbReference type="EMBL" id="MDL0117208.1"/>
    </source>
</evidence>
<dbReference type="RefSeq" id="WP_239705672.1">
    <property type="nucleotide sequence ID" value="NZ_CP120185.1"/>
</dbReference>
<organism evidence="9 10">
    <name type="scientific">Mammaliicoccus sciuri</name>
    <name type="common">Staphylococcus sciuri</name>
    <dbReference type="NCBI Taxonomy" id="1296"/>
    <lineage>
        <taxon>Bacteria</taxon>
        <taxon>Bacillati</taxon>
        <taxon>Bacillota</taxon>
        <taxon>Bacilli</taxon>
        <taxon>Bacillales</taxon>
        <taxon>Staphylococcaceae</taxon>
        <taxon>Mammaliicoccus</taxon>
    </lineage>
</organism>
<evidence type="ECO:0000256" key="2">
    <source>
        <dbReference type="ARBA" id="ARBA00022448"/>
    </source>
</evidence>
<dbReference type="InterPro" id="IPR051679">
    <property type="entry name" value="DASS-Related_Transporters"/>
</dbReference>
<evidence type="ECO:0000313" key="10">
    <source>
        <dbReference type="Proteomes" id="UP001176210"/>
    </source>
</evidence>
<feature type="transmembrane region" description="Helical" evidence="7">
    <location>
        <begin position="55"/>
        <end position="74"/>
    </location>
</feature>
<dbReference type="EMBL" id="JAPNQM010000004">
    <property type="protein sequence ID" value="MDL0117208.1"/>
    <property type="molecule type" value="Genomic_DNA"/>
</dbReference>
<evidence type="ECO:0000259" key="8">
    <source>
        <dbReference type="Pfam" id="PF03600"/>
    </source>
</evidence>
<accession>A0ABT7HZ99</accession>
<dbReference type="PANTHER" id="PTHR43652">
    <property type="entry name" value="BASIC AMINO ACID ANTIPORTER YFCC-RELATED"/>
    <property type="match status" value="1"/>
</dbReference>
<evidence type="ECO:0000256" key="7">
    <source>
        <dbReference type="SAM" id="Phobius"/>
    </source>
</evidence>
<sequence length="423" mass="45098">MSSAVLTIIILVVAIVLFITEKLPIAITALLTSILLFVTGIIDSKTLFSGYTNEVVILITGMFVIGGALFETGVAKKVGNYISKYAKTERQLLLVVMLIAAGLSAFLSNTSTTAVLLPVVIMLADKGNFSRSKLLMPLAYATSLGGMITLVGTNGNLAVQSVMNNAGVKEFGFFEFAWIGIPLTIVGILYMLTIGYKLIPDRGLVVGDDEYTDNEENKDNQTSIKQIIAVLVLLGAIIFMVFEEQIGVPLHIVSIIGALILVVTRTLTEKQAYKSLDLSTIILVASMMPMATALEKTGAAKMIADYVVGFVSTNSGPYILVGIIFSITTILTSVMSNTAAAALMAPIALVISNNMGIDPKAVLMTVAVGASAAYATPIGTPPNTMIYIPGNYKFMDYVKCGLPFLIIQLIICLVLIPLVWPFS</sequence>
<dbReference type="NCBIfam" id="TIGR00785">
    <property type="entry name" value="dass"/>
    <property type="match status" value="1"/>
</dbReference>
<dbReference type="Pfam" id="PF03600">
    <property type="entry name" value="CitMHS"/>
    <property type="match status" value="1"/>
</dbReference>